<reference evidence="1 2" key="1">
    <citation type="submission" date="2015-10" db="EMBL/GenBank/DDBJ databases">
        <title>Genome analyses suggest a sexual origin of heterokaryosis in a supposedly ancient asexual fungus.</title>
        <authorList>
            <person name="Ropars J."/>
            <person name="Sedzielewska K."/>
            <person name="Noel J."/>
            <person name="Charron P."/>
            <person name="Farinelli L."/>
            <person name="Marton T."/>
            <person name="Kruger M."/>
            <person name="Pelin A."/>
            <person name="Brachmann A."/>
            <person name="Corradi N."/>
        </authorList>
    </citation>
    <scope>NUCLEOTIDE SEQUENCE [LARGE SCALE GENOMIC DNA]</scope>
    <source>
        <strain evidence="1 2">A4</strain>
    </source>
</reference>
<dbReference type="AlphaFoldDB" id="A0A2I1HFV2"/>
<protein>
    <submittedName>
        <fullName evidence="1">Uncharacterized protein</fullName>
    </submittedName>
</protein>
<dbReference type="VEuPathDB" id="FungiDB:FUN_021026"/>
<evidence type="ECO:0000313" key="1">
    <source>
        <dbReference type="EMBL" id="PKY57752.1"/>
    </source>
</evidence>
<dbReference type="Proteomes" id="UP000234323">
    <property type="component" value="Unassembled WGS sequence"/>
</dbReference>
<dbReference type="VEuPathDB" id="FungiDB:RhiirA1_542473"/>
<comment type="caution">
    <text evidence="1">The sequence shown here is derived from an EMBL/GenBank/DDBJ whole genome shotgun (WGS) entry which is preliminary data.</text>
</comment>
<accession>A0A2I1HFV2</accession>
<organism evidence="1 2">
    <name type="scientific">Rhizophagus irregularis</name>
    <dbReference type="NCBI Taxonomy" id="588596"/>
    <lineage>
        <taxon>Eukaryota</taxon>
        <taxon>Fungi</taxon>
        <taxon>Fungi incertae sedis</taxon>
        <taxon>Mucoromycota</taxon>
        <taxon>Glomeromycotina</taxon>
        <taxon>Glomeromycetes</taxon>
        <taxon>Glomerales</taxon>
        <taxon>Glomeraceae</taxon>
        <taxon>Rhizophagus</taxon>
    </lineage>
</organism>
<sequence>MDRNLIVAIVRRRPFSTFRTKDTDFISFIHACGVHLSQAFNEIVVRSEKEKLGDIPADFVNNKASHANLLYNRWHPDGLNTSSLKDWYVHKPIKYLKYKQARVASNANDYRFSIPYFVEKHERQLISCGNKLTTVIPVESPIPISPIHTVAPFNPITDMFIPHKYWDIILPDPIYADDGMIGTTKFSILDLRTEDERRKKAQIAKRERLDREQHLEIEAAKQADIVQKKEKAALIGTSWKHVESRSRTMFKYIRLNDMFHAAMTRIREKQLQNLASGGTNHYTKTAREDDPCASPFTSEDTKVLEFQPNKRDVDSNYNLPSHRSLIKQKWLCPDLMTPR</sequence>
<name>A0A2I1HFV2_9GLOM</name>
<dbReference type="EMBL" id="LLXI01002684">
    <property type="protein sequence ID" value="PKY57752.1"/>
    <property type="molecule type" value="Genomic_DNA"/>
</dbReference>
<proteinExistence type="predicted"/>
<dbReference type="VEuPathDB" id="FungiDB:RhiirFUN_016720"/>
<gene>
    <name evidence="1" type="ORF">RhiirA4_479069</name>
</gene>
<evidence type="ECO:0000313" key="2">
    <source>
        <dbReference type="Proteomes" id="UP000234323"/>
    </source>
</evidence>
<keyword evidence="2" id="KW-1185">Reference proteome</keyword>